<reference evidence="5" key="1">
    <citation type="journal article" date="2019" name="Int. J. Syst. Evol. Microbiol.">
        <title>The Global Catalogue of Microorganisms (GCM) 10K type strain sequencing project: providing services to taxonomists for standard genome sequencing and annotation.</title>
        <authorList>
            <consortium name="The Broad Institute Genomics Platform"/>
            <consortium name="The Broad Institute Genome Sequencing Center for Infectious Disease"/>
            <person name="Wu L."/>
            <person name="Ma J."/>
        </authorList>
    </citation>
    <scope>NUCLEOTIDE SEQUENCE [LARGE SCALE GENOMIC DNA]</scope>
    <source>
        <strain evidence="5">JCM 18303</strain>
    </source>
</reference>
<keyword evidence="4" id="KW-0012">Acyltransferase</keyword>
<keyword evidence="1" id="KW-0472">Membrane</keyword>
<dbReference type="PANTHER" id="PTHR23028">
    <property type="entry name" value="ACETYLTRANSFERASE"/>
    <property type="match status" value="1"/>
</dbReference>
<dbReference type="GO" id="GO:0016746">
    <property type="term" value="F:acyltransferase activity"/>
    <property type="evidence" value="ECO:0007669"/>
    <property type="project" value="UniProtKB-KW"/>
</dbReference>
<feature type="transmembrane region" description="Helical" evidence="1">
    <location>
        <begin position="257"/>
        <end position="279"/>
    </location>
</feature>
<protein>
    <submittedName>
        <fullName evidence="4">Acyltransferase family protein</fullName>
    </submittedName>
</protein>
<keyword evidence="1" id="KW-1133">Transmembrane helix</keyword>
<name>A0ABP9PK88_9PSEU</name>
<accession>A0ABP9PK88</accession>
<feature type="transmembrane region" description="Helical" evidence="1">
    <location>
        <begin position="12"/>
        <end position="29"/>
    </location>
</feature>
<evidence type="ECO:0000259" key="3">
    <source>
        <dbReference type="Pfam" id="PF19040"/>
    </source>
</evidence>
<feature type="domain" description="Acyltransferase 3" evidence="2">
    <location>
        <begin position="11"/>
        <end position="354"/>
    </location>
</feature>
<evidence type="ECO:0000313" key="4">
    <source>
        <dbReference type="EMBL" id="GAA5147996.1"/>
    </source>
</evidence>
<evidence type="ECO:0000259" key="2">
    <source>
        <dbReference type="Pfam" id="PF01757"/>
    </source>
</evidence>
<dbReference type="InterPro" id="IPR043968">
    <property type="entry name" value="SGNH"/>
</dbReference>
<proteinExistence type="predicted"/>
<dbReference type="RefSeq" id="WP_185064773.1">
    <property type="nucleotide sequence ID" value="NZ_BAABJP010000003.1"/>
</dbReference>
<dbReference type="Proteomes" id="UP001428817">
    <property type="component" value="Unassembled WGS sequence"/>
</dbReference>
<feature type="transmembrane region" description="Helical" evidence="1">
    <location>
        <begin position="337"/>
        <end position="356"/>
    </location>
</feature>
<evidence type="ECO:0000256" key="1">
    <source>
        <dbReference type="SAM" id="Phobius"/>
    </source>
</evidence>
<feature type="transmembrane region" description="Helical" evidence="1">
    <location>
        <begin position="314"/>
        <end position="331"/>
    </location>
</feature>
<dbReference type="PANTHER" id="PTHR23028:SF53">
    <property type="entry name" value="ACYL_TRANSF_3 DOMAIN-CONTAINING PROTEIN"/>
    <property type="match status" value="1"/>
</dbReference>
<feature type="transmembrane region" description="Helical" evidence="1">
    <location>
        <begin position="368"/>
        <end position="390"/>
    </location>
</feature>
<evidence type="ECO:0000313" key="5">
    <source>
        <dbReference type="Proteomes" id="UP001428817"/>
    </source>
</evidence>
<feature type="transmembrane region" description="Helical" evidence="1">
    <location>
        <begin position="171"/>
        <end position="190"/>
    </location>
</feature>
<organism evidence="4 5">
    <name type="scientific">Pseudonocardia eucalypti</name>
    <dbReference type="NCBI Taxonomy" id="648755"/>
    <lineage>
        <taxon>Bacteria</taxon>
        <taxon>Bacillati</taxon>
        <taxon>Actinomycetota</taxon>
        <taxon>Actinomycetes</taxon>
        <taxon>Pseudonocardiales</taxon>
        <taxon>Pseudonocardiaceae</taxon>
        <taxon>Pseudonocardia</taxon>
    </lineage>
</organism>
<dbReference type="InterPro" id="IPR050879">
    <property type="entry name" value="Acyltransferase_3"/>
</dbReference>
<feature type="transmembrane region" description="Helical" evidence="1">
    <location>
        <begin position="35"/>
        <end position="53"/>
    </location>
</feature>
<dbReference type="InterPro" id="IPR002656">
    <property type="entry name" value="Acyl_transf_3_dom"/>
</dbReference>
<dbReference type="Pfam" id="PF01757">
    <property type="entry name" value="Acyl_transf_3"/>
    <property type="match status" value="1"/>
</dbReference>
<keyword evidence="4" id="KW-0808">Transferase</keyword>
<keyword evidence="1" id="KW-0812">Transmembrane</keyword>
<dbReference type="Pfam" id="PF19040">
    <property type="entry name" value="SGNH"/>
    <property type="match status" value="1"/>
</dbReference>
<keyword evidence="5" id="KW-1185">Reference proteome</keyword>
<feature type="transmembrane region" description="Helical" evidence="1">
    <location>
        <begin position="231"/>
        <end position="251"/>
    </location>
</feature>
<feature type="domain" description="SGNH" evidence="3">
    <location>
        <begin position="445"/>
        <end position="667"/>
    </location>
</feature>
<feature type="transmembrane region" description="Helical" evidence="1">
    <location>
        <begin position="137"/>
        <end position="159"/>
    </location>
</feature>
<gene>
    <name evidence="4" type="ORF">GCM10023321_09660</name>
</gene>
<comment type="caution">
    <text evidence="4">The sequence shown here is derived from an EMBL/GenBank/DDBJ whole genome shotgun (WGS) entry which is preliminary data.</text>
</comment>
<dbReference type="EMBL" id="BAABJP010000003">
    <property type="protein sequence ID" value="GAA5147996.1"/>
    <property type="molecule type" value="Genomic_DNA"/>
</dbReference>
<sequence length="684" mass="73575">MTKPTVHYRPELHGLRALAAALVVVYHVWLGRVSGGVDVFFLLTGFLLTGQVVRALEDGRFALGALYGRTLRRLLPAATVVLLACVVFGALILPPEQWSQTIREVFAAALFVENWQLVHDSADYFSEHVGASPVQHFWSLSVQGQFTLVWPALAAIVVAAGRRRGWAPRPVVGAALLAVTGGSLAYSVWLTSANQQLAYFDSLTRVWEFTLGGLLALVIDRLTVPRPARIALGWLGVLGLVACGLVLRVGTDFPGYAALWPTLAAAAVLIGGTPGGGAVSPSAAEPGARPRTAPPGADRLLTSRSARYLADISYPLYLWHWPVLVFFLVAAKRTEPGVIDGLLVVGLSVLLAAATRELLDCPAAQPRTLARLAAATLVPTLLAAGAWQLIGWQRANSYALAVDDPNHPGALAMEPGFEYWGEPDVPPAPSPIALPGDWAGLAGLRCETRDGELEVCTSPTAGEPALRLAVVGDSHPTQFLAALRPIAARRDWQLIVLSRPGCPFSSDAEIDPADQACRDWTTAAADELLAQRPDAVLTMATRDVRAGLTERTPPGFVAEWRRLDGEDRPIPVLAVRDNPRFDFSPPRCVREHGPDAPHCAGRRAELLAPVPPYAELPDVPANVSFLDFTDYYCDPEQCPPVIGNVSVYMDDNHVSATYLTSMAPAVEREIDRALNDYHARNSPS</sequence>
<feature type="transmembrane region" description="Helical" evidence="1">
    <location>
        <begin position="74"/>
        <end position="93"/>
    </location>
</feature>